<dbReference type="InterPro" id="IPR050259">
    <property type="entry name" value="SDR"/>
</dbReference>
<dbReference type="PANTHER" id="PTHR42879">
    <property type="entry name" value="3-OXOACYL-(ACYL-CARRIER-PROTEIN) REDUCTASE"/>
    <property type="match status" value="1"/>
</dbReference>
<dbReference type="AlphaFoldDB" id="A0A382ZMI1"/>
<dbReference type="PRINTS" id="PR00080">
    <property type="entry name" value="SDRFAMILY"/>
</dbReference>
<dbReference type="SUPFAM" id="SSF51735">
    <property type="entry name" value="NAD(P)-binding Rossmann-fold domains"/>
    <property type="match status" value="1"/>
</dbReference>
<accession>A0A382ZMI1</accession>
<name>A0A382ZMI1_9ZZZZ</name>
<feature type="non-terminal residue" evidence="2">
    <location>
        <position position="1"/>
    </location>
</feature>
<reference evidence="2" key="1">
    <citation type="submission" date="2018-05" db="EMBL/GenBank/DDBJ databases">
        <authorList>
            <person name="Lanie J.A."/>
            <person name="Ng W.-L."/>
            <person name="Kazmierczak K.M."/>
            <person name="Andrzejewski T.M."/>
            <person name="Davidsen T.M."/>
            <person name="Wayne K.J."/>
            <person name="Tettelin H."/>
            <person name="Glass J.I."/>
            <person name="Rusch D."/>
            <person name="Podicherti R."/>
            <person name="Tsui H.-C.T."/>
            <person name="Winkler M.E."/>
        </authorList>
    </citation>
    <scope>NUCLEOTIDE SEQUENCE</scope>
</reference>
<sequence>VYMNHSDFLKGRNVFVSGASGGIGSAITKELAECGCNLFLTSQSEKELNEIQSELSTYNINVACQNGDLRNIDDVYKIIDKAKSFFGTIEIVVNAAGVFPQLDLQDSQDDIFEDTMNVNLRSAFIFSREFSKEMIKQKWGRIVNIGSVSSYFGFASTSVYCATKHGLLGLSRSINEELKQYNVRSFCISPSSTKTKMGKMILNQNYDYFLEPSDIAKYVIFVISFDGNILADEILLKRMKY</sequence>
<dbReference type="PRINTS" id="PR00081">
    <property type="entry name" value="GDHRDH"/>
</dbReference>
<organism evidence="2">
    <name type="scientific">marine metagenome</name>
    <dbReference type="NCBI Taxonomy" id="408172"/>
    <lineage>
        <taxon>unclassified sequences</taxon>
        <taxon>metagenomes</taxon>
        <taxon>ecological metagenomes</taxon>
    </lineage>
</organism>
<comment type="similarity">
    <text evidence="1">Belongs to the short-chain dehydrogenases/reductases (SDR) family.</text>
</comment>
<dbReference type="InterPro" id="IPR002347">
    <property type="entry name" value="SDR_fam"/>
</dbReference>
<dbReference type="CDD" id="cd05233">
    <property type="entry name" value="SDR_c"/>
    <property type="match status" value="1"/>
</dbReference>
<dbReference type="Gene3D" id="3.40.50.720">
    <property type="entry name" value="NAD(P)-binding Rossmann-like Domain"/>
    <property type="match status" value="1"/>
</dbReference>
<evidence type="ECO:0000256" key="1">
    <source>
        <dbReference type="ARBA" id="ARBA00006484"/>
    </source>
</evidence>
<dbReference type="InterPro" id="IPR036291">
    <property type="entry name" value="NAD(P)-bd_dom_sf"/>
</dbReference>
<proteinExistence type="inferred from homology"/>
<dbReference type="Pfam" id="PF00106">
    <property type="entry name" value="adh_short"/>
    <property type="match status" value="1"/>
</dbReference>
<dbReference type="PANTHER" id="PTHR42879:SF2">
    <property type="entry name" value="3-OXOACYL-[ACYL-CARRIER-PROTEIN] REDUCTASE FABG"/>
    <property type="match status" value="1"/>
</dbReference>
<gene>
    <name evidence="2" type="ORF">METZ01_LOCUS449129</name>
</gene>
<evidence type="ECO:0000313" key="2">
    <source>
        <dbReference type="EMBL" id="SVD96275.1"/>
    </source>
</evidence>
<protein>
    <submittedName>
        <fullName evidence="2">Uncharacterized protein</fullName>
    </submittedName>
</protein>
<dbReference type="EMBL" id="UINC01184856">
    <property type="protein sequence ID" value="SVD96275.1"/>
    <property type="molecule type" value="Genomic_DNA"/>
</dbReference>